<dbReference type="KEGG" id="pki:111841067"/>
<sequence>MLLQFSTRSAFALMILLCGTGAETVGKMCAAFSTSGTVVQPGTSFAVYCVFDNAKCKKNMYLDQGGLQAVNYNSTTIFSEIKNIRARKTSYEFACKCDCCLVPCGFYLTAGYPPDKPQNLTCIQVGINGNITCTWKTGRDPYVKTLSYILMKTSALNNTLKLTPRYSMNGTAFASLPTFGSHSEYTVWVTTSNKFGNVSSDSIYFTLSDIAKPPAPEITQVHCLSYSCIIHWKVKETTHLLQVKCRTDTETSVISSITGNTSGNLNVSHLEPFMQYEFQTRNKLDSERGVWSEWSNTVAARTDEEVPLKEMDVWYTESNLHSQEKLYRILWKELSVSEARGVILHYKVMVTDQLTRKSTELASTGLAVGPIRCSYCDITVSAYNSKGHSPVARIALPLVTVGPSPQNVVCQPISEQGLAISWQKPNTVQPLLGYLVEWFPTDAKSQDLGWKRTAPGDLRMVVKDVIHHRCYTGAVYALYAHGVGKEDFRNICSWPSVPTQGPKTSLKNWDNATVTVHWKHEGVCVTGYTIYLKSSGSQPSEKRFGPVHPYLKEYTTEELLPGEYDLWMTAWANAEEGPAGPTNHIFIDFKKNEKNMDMVLILTGLFASVTFLLACVCRIPTVKQRVTVCFRMIYNSIPDPANSIWAKECIAKGQLLPEYKFNASAVLSTEEHSTVEIQEDAEAAQTHETPGSTSSDVELICSPRSFSQSPSADRDFNQDKLMHSHIDNSAPAQHDTKPYTHPNVEYISSNGLQNISGEDDEDDENCLNDFFPCPQSPFMEDMVPCTGQLTLDDLKINCNVFTDIINM</sequence>
<dbReference type="RefSeq" id="XP_023662334.1">
    <property type="nucleotide sequence ID" value="XM_023806566.2"/>
</dbReference>
<dbReference type="OrthoDB" id="10005435at2759"/>
<dbReference type="PANTHER" id="PTHR48423:SF2">
    <property type="entry name" value="INTERLEUKIN-12 RECEPTOR SUBUNIT BETA-2"/>
    <property type="match status" value="1"/>
</dbReference>
<dbReference type="PROSITE" id="PS50853">
    <property type="entry name" value="FN3"/>
    <property type="match status" value="3"/>
</dbReference>
<evidence type="ECO:0000313" key="15">
    <source>
        <dbReference type="Proteomes" id="UP000261540"/>
    </source>
</evidence>
<dbReference type="AlphaFoldDB" id="A0A3B3QZ99"/>
<evidence type="ECO:0000256" key="3">
    <source>
        <dbReference type="ARBA" id="ARBA00022692"/>
    </source>
</evidence>
<proteinExistence type="inferred from homology"/>
<dbReference type="InterPro" id="IPR052672">
    <property type="entry name" value="Type1_Cytokine_Rcpt_Type2"/>
</dbReference>
<keyword evidence="5" id="KW-0677">Repeat</keyword>
<dbReference type="InterPro" id="IPR003961">
    <property type="entry name" value="FN3_dom"/>
</dbReference>
<dbReference type="PANTHER" id="PTHR48423">
    <property type="entry name" value="INTERLEUKIN-27 RECEPTOR SUBUNIT ALPHA"/>
    <property type="match status" value="1"/>
</dbReference>
<dbReference type="GeneTree" id="ENSGT00940000159829"/>
<dbReference type="PROSITE" id="PS01353">
    <property type="entry name" value="HEMATOPO_REC_L_F2"/>
    <property type="match status" value="1"/>
</dbReference>
<evidence type="ECO:0000313" key="14">
    <source>
        <dbReference type="Ensembl" id="ENSPKIP00000011239.1"/>
    </source>
</evidence>
<dbReference type="SMART" id="SM00060">
    <property type="entry name" value="FN3"/>
    <property type="match status" value="4"/>
</dbReference>
<keyword evidence="9" id="KW-0675">Receptor</keyword>
<dbReference type="Proteomes" id="UP000261540">
    <property type="component" value="Unplaced"/>
</dbReference>
<reference evidence="14" key="2">
    <citation type="submission" date="2025-09" db="UniProtKB">
        <authorList>
            <consortium name="Ensembl"/>
        </authorList>
    </citation>
    <scope>IDENTIFICATION</scope>
</reference>
<dbReference type="InterPro" id="IPR036116">
    <property type="entry name" value="FN3_sf"/>
</dbReference>
<feature type="chain" id="PRO_5017293850" evidence="12">
    <location>
        <begin position="23"/>
        <end position="807"/>
    </location>
</feature>
<dbReference type="Ensembl" id="ENSPKIT00000023828.1">
    <property type="protein sequence ID" value="ENSPKIP00000011239.1"/>
    <property type="gene ID" value="ENSPKIG00000018793.1"/>
</dbReference>
<evidence type="ECO:0000256" key="11">
    <source>
        <dbReference type="SAM" id="Phobius"/>
    </source>
</evidence>
<dbReference type="GO" id="GO:0005886">
    <property type="term" value="C:plasma membrane"/>
    <property type="evidence" value="ECO:0007669"/>
    <property type="project" value="UniProtKB-ARBA"/>
</dbReference>
<feature type="signal peptide" evidence="12">
    <location>
        <begin position="1"/>
        <end position="22"/>
    </location>
</feature>
<name>A0A3B3QZ99_9TELE</name>
<comment type="similarity">
    <text evidence="2">Belongs to the type I cytokine receptor family. Type 2 subfamily.</text>
</comment>
<evidence type="ECO:0000256" key="8">
    <source>
        <dbReference type="ARBA" id="ARBA00023157"/>
    </source>
</evidence>
<feature type="domain" description="Fibronectin type-III" evidence="13">
    <location>
        <begin position="215"/>
        <end position="305"/>
    </location>
</feature>
<evidence type="ECO:0000256" key="12">
    <source>
        <dbReference type="SAM" id="SignalP"/>
    </source>
</evidence>
<dbReference type="STRING" id="1676925.ENSPKIP00000011239"/>
<organism evidence="14 15">
    <name type="scientific">Paramormyrops kingsleyae</name>
    <dbReference type="NCBI Taxonomy" id="1676925"/>
    <lineage>
        <taxon>Eukaryota</taxon>
        <taxon>Metazoa</taxon>
        <taxon>Chordata</taxon>
        <taxon>Craniata</taxon>
        <taxon>Vertebrata</taxon>
        <taxon>Euteleostomi</taxon>
        <taxon>Actinopterygii</taxon>
        <taxon>Neopterygii</taxon>
        <taxon>Teleostei</taxon>
        <taxon>Osteoglossocephala</taxon>
        <taxon>Osteoglossomorpha</taxon>
        <taxon>Osteoglossiformes</taxon>
        <taxon>Mormyridae</taxon>
        <taxon>Paramormyrops</taxon>
    </lineage>
</organism>
<evidence type="ECO:0000259" key="13">
    <source>
        <dbReference type="PROSITE" id="PS50853"/>
    </source>
</evidence>
<keyword evidence="10" id="KW-0325">Glycoprotein</keyword>
<comment type="subcellular location">
    <subcellularLocation>
        <location evidence="1">Membrane</location>
        <topology evidence="1">Single-pass type I membrane protein</topology>
    </subcellularLocation>
</comment>
<keyword evidence="7 11" id="KW-0472">Membrane</keyword>
<dbReference type="Gene3D" id="2.60.40.10">
    <property type="entry name" value="Immunoglobulins"/>
    <property type="match status" value="4"/>
</dbReference>
<evidence type="ECO:0000256" key="6">
    <source>
        <dbReference type="ARBA" id="ARBA00022989"/>
    </source>
</evidence>
<evidence type="ECO:0000256" key="9">
    <source>
        <dbReference type="ARBA" id="ARBA00023170"/>
    </source>
</evidence>
<accession>A0A3B3QZ99</accession>
<keyword evidence="8" id="KW-1015">Disulfide bond</keyword>
<keyword evidence="3 11" id="KW-0812">Transmembrane</keyword>
<dbReference type="GO" id="GO:0004896">
    <property type="term" value="F:cytokine receptor activity"/>
    <property type="evidence" value="ECO:0007669"/>
    <property type="project" value="InterPro"/>
</dbReference>
<evidence type="ECO:0000256" key="5">
    <source>
        <dbReference type="ARBA" id="ARBA00022737"/>
    </source>
</evidence>
<reference evidence="14" key="1">
    <citation type="submission" date="2025-08" db="UniProtKB">
        <authorList>
            <consortium name="Ensembl"/>
        </authorList>
    </citation>
    <scope>IDENTIFICATION</scope>
</reference>
<feature type="domain" description="Fibronectin type-III" evidence="13">
    <location>
        <begin position="404"/>
        <end position="502"/>
    </location>
</feature>
<keyword evidence="15" id="KW-1185">Reference proteome</keyword>
<dbReference type="InterPro" id="IPR013783">
    <property type="entry name" value="Ig-like_fold"/>
</dbReference>
<feature type="transmembrane region" description="Helical" evidence="11">
    <location>
        <begin position="598"/>
        <end position="617"/>
    </location>
</feature>
<evidence type="ECO:0000256" key="2">
    <source>
        <dbReference type="ARBA" id="ARBA00008921"/>
    </source>
</evidence>
<evidence type="ECO:0000256" key="7">
    <source>
        <dbReference type="ARBA" id="ARBA00023136"/>
    </source>
</evidence>
<keyword evidence="6 11" id="KW-1133">Transmembrane helix</keyword>
<evidence type="ECO:0000256" key="10">
    <source>
        <dbReference type="ARBA" id="ARBA00023180"/>
    </source>
</evidence>
<dbReference type="SUPFAM" id="SSF49265">
    <property type="entry name" value="Fibronectin type III"/>
    <property type="match status" value="4"/>
</dbReference>
<keyword evidence="4 12" id="KW-0732">Signal</keyword>
<dbReference type="InterPro" id="IPR003529">
    <property type="entry name" value="Hematopoietin_rcpt_Gp130_CS"/>
</dbReference>
<evidence type="ECO:0000256" key="4">
    <source>
        <dbReference type="ARBA" id="ARBA00022729"/>
    </source>
</evidence>
<dbReference type="Pfam" id="PF00041">
    <property type="entry name" value="fn3"/>
    <property type="match status" value="1"/>
</dbReference>
<dbReference type="GeneID" id="111841067"/>
<evidence type="ECO:0000256" key="1">
    <source>
        <dbReference type="ARBA" id="ARBA00004479"/>
    </source>
</evidence>
<feature type="domain" description="Fibronectin type-III" evidence="13">
    <location>
        <begin position="116"/>
        <end position="214"/>
    </location>
</feature>
<dbReference type="CDD" id="cd00063">
    <property type="entry name" value="FN3"/>
    <property type="match status" value="4"/>
</dbReference>
<protein>
    <submittedName>
        <fullName evidence="14">Interleukin-12 receptor subunit beta-2-like</fullName>
    </submittedName>
</protein>